<reference evidence="4" key="1">
    <citation type="submission" date="2016-06" db="UniProtKB">
        <authorList>
            <consortium name="WormBaseParasite"/>
        </authorList>
    </citation>
    <scope>IDENTIFICATION</scope>
</reference>
<keyword evidence="3" id="KW-1185">Reference proteome</keyword>
<gene>
    <name evidence="2" type="ORF">SBAD_LOCUS2158</name>
</gene>
<evidence type="ECO:0000313" key="2">
    <source>
        <dbReference type="EMBL" id="VDO96735.1"/>
    </source>
</evidence>
<feature type="compositionally biased region" description="Basic and acidic residues" evidence="1">
    <location>
        <begin position="108"/>
        <end position="118"/>
    </location>
</feature>
<evidence type="ECO:0000256" key="1">
    <source>
        <dbReference type="SAM" id="MobiDB-lite"/>
    </source>
</evidence>
<dbReference type="AlphaFoldDB" id="A0A183IEW4"/>
<accession>A0A183IEW4</accession>
<dbReference type="Proteomes" id="UP000270296">
    <property type="component" value="Unassembled WGS sequence"/>
</dbReference>
<proteinExistence type="predicted"/>
<sequence>MALVDCCSWLRSVAVSGAKGDFHTPPLPVPCPVEKGGGLKTVTSPRKIQQPAIHVTKAIENYTGSVVARHTKGRASCWGTEADCEKSAIKTSILSSSSRGGGSSTTTADDHRRNHDDDTTQQWIPYPF</sequence>
<reference evidence="2 3" key="2">
    <citation type="submission" date="2018-11" db="EMBL/GenBank/DDBJ databases">
        <authorList>
            <consortium name="Pathogen Informatics"/>
        </authorList>
    </citation>
    <scope>NUCLEOTIDE SEQUENCE [LARGE SCALE GENOMIC DNA]</scope>
</reference>
<dbReference type="WBParaSite" id="SBAD_0000226101-mRNA-1">
    <property type="protein sequence ID" value="SBAD_0000226101-mRNA-1"/>
    <property type="gene ID" value="SBAD_0000226101"/>
</dbReference>
<dbReference type="EMBL" id="UZAM01007109">
    <property type="protein sequence ID" value="VDO96735.1"/>
    <property type="molecule type" value="Genomic_DNA"/>
</dbReference>
<name>A0A183IEW4_9BILA</name>
<organism evidence="4">
    <name type="scientific">Soboliphyme baturini</name>
    <dbReference type="NCBI Taxonomy" id="241478"/>
    <lineage>
        <taxon>Eukaryota</taxon>
        <taxon>Metazoa</taxon>
        <taxon>Ecdysozoa</taxon>
        <taxon>Nematoda</taxon>
        <taxon>Enoplea</taxon>
        <taxon>Dorylaimia</taxon>
        <taxon>Dioctophymatida</taxon>
        <taxon>Dioctophymatoidea</taxon>
        <taxon>Soboliphymatidae</taxon>
        <taxon>Soboliphyme</taxon>
    </lineage>
</organism>
<evidence type="ECO:0000313" key="4">
    <source>
        <dbReference type="WBParaSite" id="SBAD_0000226101-mRNA-1"/>
    </source>
</evidence>
<protein>
    <submittedName>
        <fullName evidence="4">Secreted protein</fullName>
    </submittedName>
</protein>
<feature type="region of interest" description="Disordered" evidence="1">
    <location>
        <begin position="93"/>
        <end position="128"/>
    </location>
</feature>
<evidence type="ECO:0000313" key="3">
    <source>
        <dbReference type="Proteomes" id="UP000270296"/>
    </source>
</evidence>